<reference evidence="5" key="2">
    <citation type="journal article" date="2024" name="Plant">
        <title>Genomic evolution and insights into agronomic trait innovations of Sesamum species.</title>
        <authorList>
            <person name="Miao H."/>
            <person name="Wang L."/>
            <person name="Qu L."/>
            <person name="Liu H."/>
            <person name="Sun Y."/>
            <person name="Le M."/>
            <person name="Wang Q."/>
            <person name="Wei S."/>
            <person name="Zheng Y."/>
            <person name="Lin W."/>
            <person name="Duan Y."/>
            <person name="Cao H."/>
            <person name="Xiong S."/>
            <person name="Wang X."/>
            <person name="Wei L."/>
            <person name="Li C."/>
            <person name="Ma Q."/>
            <person name="Ju M."/>
            <person name="Zhao R."/>
            <person name="Li G."/>
            <person name="Mu C."/>
            <person name="Tian Q."/>
            <person name="Mei H."/>
            <person name="Zhang T."/>
            <person name="Gao T."/>
            <person name="Zhang H."/>
        </authorList>
    </citation>
    <scope>NUCLEOTIDE SEQUENCE</scope>
    <source>
        <strain evidence="5">G02</strain>
    </source>
</reference>
<dbReference type="InterPro" id="IPR002625">
    <property type="entry name" value="Smr_dom"/>
</dbReference>
<dbReference type="AlphaFoldDB" id="A0AAW2T2N3"/>
<evidence type="ECO:0000256" key="3">
    <source>
        <dbReference type="PROSITE-ProRule" id="PRU00708"/>
    </source>
</evidence>
<dbReference type="Gene3D" id="1.25.40.10">
    <property type="entry name" value="Tetratricopeptide repeat domain"/>
    <property type="match status" value="2"/>
</dbReference>
<gene>
    <name evidence="5" type="ORF">Sradi_2239600</name>
</gene>
<evidence type="ECO:0000256" key="1">
    <source>
        <dbReference type="ARBA" id="ARBA00007626"/>
    </source>
</evidence>
<reference evidence="5" key="1">
    <citation type="submission" date="2020-06" db="EMBL/GenBank/DDBJ databases">
        <authorList>
            <person name="Li T."/>
            <person name="Hu X."/>
            <person name="Zhang T."/>
            <person name="Song X."/>
            <person name="Zhang H."/>
            <person name="Dai N."/>
            <person name="Sheng W."/>
            <person name="Hou X."/>
            <person name="Wei L."/>
        </authorList>
    </citation>
    <scope>NUCLEOTIDE SEQUENCE</scope>
    <source>
        <strain evidence="5">G02</strain>
        <tissue evidence="5">Leaf</tissue>
    </source>
</reference>
<accession>A0AAW2T2N3</accession>
<dbReference type="InterPro" id="IPR011990">
    <property type="entry name" value="TPR-like_helical_dom_sf"/>
</dbReference>
<dbReference type="PROSITE" id="PS50828">
    <property type="entry name" value="SMR"/>
    <property type="match status" value="1"/>
</dbReference>
<sequence>MGKAGRLDTAMKVYMEMQGFGLRASGAMFVSLIESFVKAGKLETALRLWDEMKKAGFRPNYGLYTMIVEAHAKSGKLEIAMSIFSDMEKAGFLPTPSTYSSLLEMQAAAAQVDAAMKLYNSMTNAGLRPGLSTYTALLTLLAKKKLVDVAAKILLEMKAMGYSVEVNASDVLMVYIKDGSVDLALRWLRFMGSSGIRTNNFIIRQLFESCMKNGLYESAKPLLETFVNAAAKVDLILYTSILAHLVRCQEEHNERHLMSILSATKHKAHAFLCGLFTGPEQRKQPVLSFVREFFQGIDYELEEGAARYFANVLLNYLVLMGQINRARCVWKVSYENKLFPKAIVFDQHIAWSLDVRNLSVGAALIAVVHTLHRFRKRMLYYGVVRDGSN</sequence>
<dbReference type="PANTHER" id="PTHR47447:SF17">
    <property type="entry name" value="OS12G0638900 PROTEIN"/>
    <property type="match status" value="1"/>
</dbReference>
<feature type="repeat" description="PPR" evidence="3">
    <location>
        <begin position="25"/>
        <end position="59"/>
    </location>
</feature>
<feature type="repeat" description="PPR" evidence="3">
    <location>
        <begin position="130"/>
        <end position="164"/>
    </location>
</feature>
<dbReference type="Pfam" id="PF13812">
    <property type="entry name" value="PPR_3"/>
    <property type="match status" value="1"/>
</dbReference>
<dbReference type="PANTHER" id="PTHR47447">
    <property type="entry name" value="OS03G0856100 PROTEIN"/>
    <property type="match status" value="1"/>
</dbReference>
<dbReference type="PROSITE" id="PS51375">
    <property type="entry name" value="PPR"/>
    <property type="match status" value="4"/>
</dbReference>
<evidence type="ECO:0000313" key="5">
    <source>
        <dbReference type="EMBL" id="KAL0398963.1"/>
    </source>
</evidence>
<dbReference type="Pfam" id="PF17177">
    <property type="entry name" value="PPR_long"/>
    <property type="match status" value="1"/>
</dbReference>
<feature type="repeat" description="PPR" evidence="3">
    <location>
        <begin position="60"/>
        <end position="94"/>
    </location>
</feature>
<protein>
    <submittedName>
        <fullName evidence="5">Pentatricopeptide repeat-containing protein, mitochondrial</fullName>
    </submittedName>
</protein>
<comment type="caution">
    <text evidence="5">The sequence shown here is derived from an EMBL/GenBank/DDBJ whole genome shotgun (WGS) entry which is preliminary data.</text>
</comment>
<evidence type="ECO:0000256" key="2">
    <source>
        <dbReference type="ARBA" id="ARBA00022737"/>
    </source>
</evidence>
<name>A0AAW2T2N3_SESRA</name>
<proteinExistence type="inferred from homology"/>
<evidence type="ECO:0000259" key="4">
    <source>
        <dbReference type="PROSITE" id="PS50828"/>
    </source>
</evidence>
<dbReference type="InterPro" id="IPR033443">
    <property type="entry name" value="PROP1-like_PPR_dom"/>
</dbReference>
<dbReference type="FunFam" id="1.25.40.10:FF:003121">
    <property type="entry name" value="Pentatricopeptide repeat-containing protein At1g79490, mitochondrial"/>
    <property type="match status" value="1"/>
</dbReference>
<organism evidence="5">
    <name type="scientific">Sesamum radiatum</name>
    <name type="common">Black benniseed</name>
    <dbReference type="NCBI Taxonomy" id="300843"/>
    <lineage>
        <taxon>Eukaryota</taxon>
        <taxon>Viridiplantae</taxon>
        <taxon>Streptophyta</taxon>
        <taxon>Embryophyta</taxon>
        <taxon>Tracheophyta</taxon>
        <taxon>Spermatophyta</taxon>
        <taxon>Magnoliopsida</taxon>
        <taxon>eudicotyledons</taxon>
        <taxon>Gunneridae</taxon>
        <taxon>Pentapetalae</taxon>
        <taxon>asterids</taxon>
        <taxon>lamiids</taxon>
        <taxon>Lamiales</taxon>
        <taxon>Pedaliaceae</taxon>
        <taxon>Sesamum</taxon>
    </lineage>
</organism>
<dbReference type="InterPro" id="IPR002885">
    <property type="entry name" value="PPR_rpt"/>
</dbReference>
<keyword evidence="2" id="KW-0677">Repeat</keyword>
<dbReference type="EMBL" id="JACGWJ010000009">
    <property type="protein sequence ID" value="KAL0398963.1"/>
    <property type="molecule type" value="Genomic_DNA"/>
</dbReference>
<feature type="repeat" description="PPR" evidence="3">
    <location>
        <begin position="95"/>
        <end position="129"/>
    </location>
</feature>
<dbReference type="NCBIfam" id="TIGR00756">
    <property type="entry name" value="PPR"/>
    <property type="match status" value="3"/>
</dbReference>
<feature type="domain" description="Smr" evidence="4">
    <location>
        <begin position="353"/>
        <end position="389"/>
    </location>
</feature>
<comment type="similarity">
    <text evidence="1">Belongs to the PPR family. P subfamily.</text>
</comment>